<evidence type="ECO:0000256" key="5">
    <source>
        <dbReference type="ARBA" id="ARBA00023136"/>
    </source>
</evidence>
<dbReference type="InterPro" id="IPR015414">
    <property type="entry name" value="TMEM64"/>
</dbReference>
<dbReference type="GO" id="GO:0005886">
    <property type="term" value="C:plasma membrane"/>
    <property type="evidence" value="ECO:0007669"/>
    <property type="project" value="UniProtKB-SubCell"/>
</dbReference>
<evidence type="ECO:0000256" key="1">
    <source>
        <dbReference type="ARBA" id="ARBA00004651"/>
    </source>
</evidence>
<evidence type="ECO:0000313" key="8">
    <source>
        <dbReference type="EMBL" id="TDL95460.1"/>
    </source>
</evidence>
<keyword evidence="2 6" id="KW-1003">Cell membrane</keyword>
<comment type="caution">
    <text evidence="8">The sequence shown here is derived from an EMBL/GenBank/DDBJ whole genome shotgun (WGS) entry which is preliminary data.</text>
</comment>
<dbReference type="OrthoDB" id="1651121at2"/>
<sequence>MFHDLFTPETLQFWVEQHPLWGLFLGFFLPFAEAFLPVLPIVVFAVVNANAFGLPLGFFLTWSGAVLGAYAVFMVVRRYGQSRFVKKLNRHPYVEKMMWRINEQGVIPLFVLLCFPFTPSFLINIVGALSNIKQRHYLLATMTGKAVMLLLLSYIGSDLRSFITQPLKSVAVIVILAALWFIGKKVEAYYHAHGGRK</sequence>
<comment type="similarity">
    <text evidence="6">Belongs to the TVP38/TMEM64 family.</text>
</comment>
<feature type="transmembrane region" description="Helical" evidence="6">
    <location>
        <begin position="137"/>
        <end position="156"/>
    </location>
</feature>
<evidence type="ECO:0000259" key="7">
    <source>
        <dbReference type="Pfam" id="PF09335"/>
    </source>
</evidence>
<comment type="subcellular location">
    <subcellularLocation>
        <location evidence="1 6">Cell membrane</location>
        <topology evidence="1 6">Multi-pass membrane protein</topology>
    </subcellularLocation>
</comment>
<proteinExistence type="inferred from homology"/>
<dbReference type="Proteomes" id="UP000295310">
    <property type="component" value="Unassembled WGS sequence"/>
</dbReference>
<evidence type="ECO:0000256" key="2">
    <source>
        <dbReference type="ARBA" id="ARBA00022475"/>
    </source>
</evidence>
<feature type="transmembrane region" description="Helical" evidence="6">
    <location>
        <begin position="54"/>
        <end position="76"/>
    </location>
</feature>
<accession>A0A4R6BC78</accession>
<feature type="transmembrane region" description="Helical" evidence="6">
    <location>
        <begin position="106"/>
        <end position="125"/>
    </location>
</feature>
<gene>
    <name evidence="8" type="ORF">ERX27_08310</name>
</gene>
<dbReference type="AlphaFoldDB" id="A0A4R6BC78"/>
<feature type="transmembrane region" description="Helical" evidence="6">
    <location>
        <begin position="20"/>
        <end position="47"/>
    </location>
</feature>
<keyword evidence="5 6" id="KW-0472">Membrane</keyword>
<feature type="domain" description="VTT" evidence="7">
    <location>
        <begin position="39"/>
        <end position="157"/>
    </location>
</feature>
<dbReference type="PANTHER" id="PTHR12677:SF55">
    <property type="entry name" value="UNDECAPRENYL PHOSPHATE TRANSPORTER SAOUHSC_00901-RELATED"/>
    <property type="match status" value="1"/>
</dbReference>
<feature type="transmembrane region" description="Helical" evidence="6">
    <location>
        <begin position="162"/>
        <end position="182"/>
    </location>
</feature>
<dbReference type="InterPro" id="IPR032816">
    <property type="entry name" value="VTT_dom"/>
</dbReference>
<evidence type="ECO:0000313" key="9">
    <source>
        <dbReference type="Proteomes" id="UP000295310"/>
    </source>
</evidence>
<keyword evidence="3 6" id="KW-0812">Transmembrane</keyword>
<keyword evidence="4 6" id="KW-1133">Transmembrane helix</keyword>
<dbReference type="Pfam" id="PF09335">
    <property type="entry name" value="VTT_dom"/>
    <property type="match status" value="1"/>
</dbReference>
<keyword evidence="9" id="KW-1185">Reference proteome</keyword>
<name>A0A4R6BC78_9STAP</name>
<evidence type="ECO:0000256" key="4">
    <source>
        <dbReference type="ARBA" id="ARBA00022989"/>
    </source>
</evidence>
<reference evidence="8 9" key="1">
    <citation type="submission" date="2019-01" db="EMBL/GenBank/DDBJ databases">
        <title>Draft genome sequences of the type strains of six Macrococcus species.</title>
        <authorList>
            <person name="Mazhar S."/>
            <person name="Altermann E."/>
            <person name="Hill C."/>
            <person name="Mcauliffe O."/>
        </authorList>
    </citation>
    <scope>NUCLEOTIDE SEQUENCE [LARGE SCALE GENOMIC DNA]</scope>
    <source>
        <strain evidence="8 9">CCM4811</strain>
    </source>
</reference>
<dbReference type="RefSeq" id="WP_133432374.1">
    <property type="nucleotide sequence ID" value="NZ_CP092172.1"/>
</dbReference>
<protein>
    <recommendedName>
        <fullName evidence="6">TVP38/TMEM64 family membrane protein</fullName>
    </recommendedName>
</protein>
<evidence type="ECO:0000256" key="3">
    <source>
        <dbReference type="ARBA" id="ARBA00022692"/>
    </source>
</evidence>
<dbReference type="EMBL" id="SCWA01000014">
    <property type="protein sequence ID" value="TDL95460.1"/>
    <property type="molecule type" value="Genomic_DNA"/>
</dbReference>
<dbReference type="PANTHER" id="PTHR12677">
    <property type="entry name" value="GOLGI APPARATUS MEMBRANE PROTEIN TVP38-RELATED"/>
    <property type="match status" value="1"/>
</dbReference>
<organism evidence="8 9">
    <name type="scientific">Macrococcus brunensis</name>
    <dbReference type="NCBI Taxonomy" id="198483"/>
    <lineage>
        <taxon>Bacteria</taxon>
        <taxon>Bacillati</taxon>
        <taxon>Bacillota</taxon>
        <taxon>Bacilli</taxon>
        <taxon>Bacillales</taxon>
        <taxon>Staphylococcaceae</taxon>
        <taxon>Macrococcus</taxon>
    </lineage>
</organism>
<evidence type="ECO:0000256" key="6">
    <source>
        <dbReference type="RuleBase" id="RU366058"/>
    </source>
</evidence>